<dbReference type="OrthoDB" id="7245627at2"/>
<keyword evidence="11" id="KW-1185">Reference proteome</keyword>
<dbReference type="SUPFAM" id="SSF51246">
    <property type="entry name" value="Rudiment single hybrid motif"/>
    <property type="match status" value="1"/>
</dbReference>
<reference evidence="10 11" key="2">
    <citation type="journal article" date="2011" name="J. Bacteriol.">
        <title>Genomes of three methylotrophs from a single niche uncover genetic and metabolic divergence of Methylophilaceae.</title>
        <authorList>
            <person name="Lapidus A."/>
            <person name="Clum A."/>
            <person name="Labutti K."/>
            <person name="Kaluzhnaya M.G."/>
            <person name="Lim S."/>
            <person name="Beck D.A."/>
            <person name="Glavina Del Rio T."/>
            <person name="Nolan M."/>
            <person name="Mavromatis K."/>
            <person name="Huntemann M."/>
            <person name="Lucas S."/>
            <person name="Lidstrom M.E."/>
            <person name="Ivanova N."/>
            <person name="Chistoserdova L."/>
        </authorList>
    </citation>
    <scope>NUCLEOTIDE SEQUENCE [LARGE SCALE GENOMIC DNA]</scope>
    <source>
        <strain evidence="10 11">SIP3-4</strain>
    </source>
</reference>
<organism evidence="10 11">
    <name type="scientific">Methylovorus glucosotrophus (strain SIP3-4)</name>
    <dbReference type="NCBI Taxonomy" id="582744"/>
    <lineage>
        <taxon>Bacteria</taxon>
        <taxon>Pseudomonadati</taxon>
        <taxon>Pseudomonadota</taxon>
        <taxon>Betaproteobacteria</taxon>
        <taxon>Nitrosomonadales</taxon>
        <taxon>Methylophilaceae</taxon>
        <taxon>Methylovorus</taxon>
    </lineage>
</organism>
<dbReference type="PANTHER" id="PTHR43472:SF1">
    <property type="entry name" value="PHOSPHORIBOSYLAMINE--GLYCINE LIGASE, CHLOROPLASTIC"/>
    <property type="match status" value="1"/>
</dbReference>
<dbReference type="GO" id="GO:0005524">
    <property type="term" value="F:ATP binding"/>
    <property type="evidence" value="ECO:0007669"/>
    <property type="project" value="UniProtKB-KW"/>
</dbReference>
<proteinExistence type="inferred from homology"/>
<dbReference type="STRING" id="582744.Msip34_2553"/>
<dbReference type="RefSeq" id="WP_015831032.1">
    <property type="nucleotide sequence ID" value="NC_012969.1"/>
</dbReference>
<gene>
    <name evidence="10" type="ordered locus">Msip34_2553</name>
</gene>
<evidence type="ECO:0000313" key="10">
    <source>
        <dbReference type="EMBL" id="ACT51790.1"/>
    </source>
</evidence>
<dbReference type="SMART" id="SM01209">
    <property type="entry name" value="GARS_A"/>
    <property type="match status" value="1"/>
</dbReference>
<dbReference type="HOGENOM" id="CLU_027420_3_0_4"/>
<dbReference type="SMART" id="SM01210">
    <property type="entry name" value="GARS_C"/>
    <property type="match status" value="1"/>
</dbReference>
<dbReference type="GO" id="GO:0004637">
    <property type="term" value="F:phosphoribosylamine-glycine ligase activity"/>
    <property type="evidence" value="ECO:0007669"/>
    <property type="project" value="InterPro"/>
</dbReference>
<reference evidence="11" key="1">
    <citation type="submission" date="2009-07" db="EMBL/GenBank/DDBJ databases">
        <title>Complete sequence of chromosome of Methylovorus sp. SIP3-4.</title>
        <authorList>
            <person name="Lucas S."/>
            <person name="Copeland A."/>
            <person name="Lapidus A."/>
            <person name="Glavina del Rio T."/>
            <person name="Tice H."/>
            <person name="Bruce D."/>
            <person name="Goodwin L."/>
            <person name="Pitluck S."/>
            <person name="Clum A."/>
            <person name="Larimer F."/>
            <person name="Land M."/>
            <person name="Hauser L."/>
            <person name="Kyrpides N."/>
            <person name="Mikhailova N."/>
            <person name="Kayluzhnaya M."/>
            <person name="Chistoserdova L."/>
        </authorList>
    </citation>
    <scope>NUCLEOTIDE SEQUENCE [LARGE SCALE GENOMIC DNA]</scope>
    <source>
        <strain evidence="11">SIP3-4</strain>
    </source>
</reference>
<evidence type="ECO:0000256" key="4">
    <source>
        <dbReference type="ARBA" id="ARBA00022755"/>
    </source>
</evidence>
<evidence type="ECO:0000256" key="1">
    <source>
        <dbReference type="ARBA" id="ARBA00001936"/>
    </source>
</evidence>
<dbReference type="Pfam" id="PF01071">
    <property type="entry name" value="GARS_A"/>
    <property type="match status" value="1"/>
</dbReference>
<dbReference type="SUPFAM" id="SSF56059">
    <property type="entry name" value="Glutathione synthetase ATP-binding domain-like"/>
    <property type="match status" value="1"/>
</dbReference>
<evidence type="ECO:0000256" key="5">
    <source>
        <dbReference type="ARBA" id="ARBA00022840"/>
    </source>
</evidence>
<dbReference type="Gene3D" id="3.90.600.10">
    <property type="entry name" value="Phosphoribosylglycinamide synthetase, C-terminal domain"/>
    <property type="match status" value="1"/>
</dbReference>
<evidence type="ECO:0000256" key="8">
    <source>
        <dbReference type="ARBA" id="ARBA00042864"/>
    </source>
</evidence>
<keyword evidence="5" id="KW-0067">ATP-binding</keyword>
<evidence type="ECO:0000313" key="11">
    <source>
        <dbReference type="Proteomes" id="UP000002743"/>
    </source>
</evidence>
<dbReference type="AlphaFoldDB" id="C6XB20"/>
<evidence type="ECO:0000256" key="6">
    <source>
        <dbReference type="ARBA" id="ARBA00038345"/>
    </source>
</evidence>
<comment type="similarity">
    <text evidence="6">Belongs to the GARS family.</text>
</comment>
<dbReference type="GO" id="GO:0006164">
    <property type="term" value="P:purine nucleotide biosynthetic process"/>
    <property type="evidence" value="ECO:0007669"/>
    <property type="project" value="UniProtKB-KW"/>
</dbReference>
<dbReference type="PANTHER" id="PTHR43472">
    <property type="entry name" value="PHOSPHORIBOSYLAMINE--GLYCINE LIGASE"/>
    <property type="match status" value="1"/>
</dbReference>
<dbReference type="eggNOG" id="COG0151">
    <property type="taxonomic scope" value="Bacteria"/>
</dbReference>
<evidence type="ECO:0000259" key="9">
    <source>
        <dbReference type="SMART" id="SM01210"/>
    </source>
</evidence>
<protein>
    <recommendedName>
        <fullName evidence="7">Glycinamide ribonucleotide synthetase</fullName>
    </recommendedName>
    <alternativeName>
        <fullName evidence="8">Phosphoribosylglycinamide synthetase</fullName>
    </alternativeName>
</protein>
<dbReference type="GO" id="GO:0009113">
    <property type="term" value="P:purine nucleobase biosynthetic process"/>
    <property type="evidence" value="ECO:0007669"/>
    <property type="project" value="InterPro"/>
</dbReference>
<comment type="cofactor">
    <cofactor evidence="1">
        <name>Mn(2+)</name>
        <dbReference type="ChEBI" id="CHEBI:29035"/>
    </cofactor>
</comment>
<dbReference type="InterPro" id="IPR020560">
    <property type="entry name" value="PRibGlycinamide_synth_C-dom"/>
</dbReference>
<keyword evidence="4" id="KW-0658">Purine biosynthesis</keyword>
<evidence type="ECO:0000256" key="3">
    <source>
        <dbReference type="ARBA" id="ARBA00022741"/>
    </source>
</evidence>
<dbReference type="InterPro" id="IPR000115">
    <property type="entry name" value="PRibGlycinamide_synth"/>
</dbReference>
<feature type="domain" description="Phosphoribosylglycinamide synthetase C-domain" evidence="9">
    <location>
        <begin position="320"/>
        <end position="421"/>
    </location>
</feature>
<keyword evidence="3" id="KW-0547">Nucleotide-binding</keyword>
<keyword evidence="2" id="KW-0436">Ligase</keyword>
<dbReference type="Proteomes" id="UP000002743">
    <property type="component" value="Chromosome"/>
</dbReference>
<evidence type="ECO:0000256" key="7">
    <source>
        <dbReference type="ARBA" id="ARBA00042242"/>
    </source>
</evidence>
<dbReference type="InterPro" id="IPR037123">
    <property type="entry name" value="PRibGlycinamide_synth_C_sf"/>
</dbReference>
<accession>C6XB20</accession>
<sequence>MRILGIGEYCDLAAMYSRLAQEGHEVRVWVEDEAYRGIHRGLLPFTDDWHDELDWVREAGQEGCIVFESATKGEWQDALRRDGFNVIGGSAYGDRLEGDRLFGQQVMQDMGLEIARCERFYDMEAAIRFIETHPARYVYKSNGADSERTRNFVGTLDDGSDVIALLEFYRQHSPATETSPVDFMLMEHVQGIEMGIGAYFNGTRFLSPVCLDWEHKHFFPGDLGELTGEMGTVVTYTGGQSLFKRTLAHLEEALAESGYCGYINLNMIVNESHIWPLEFTSRFGYPGFAICSALHRQSWATIFKTMLDIDSTTLETAPGFATGVVLTVPPFPYAYGYEQLAKGMPVLFHPDISNAERQRVFLAEVEKVGDYLVTSGVSGYICVATGTGLTVQQANASAYALAGKVIVPNVRYRNDIGRRLANGELELLRKWGYIDA</sequence>
<dbReference type="EMBL" id="CP001674">
    <property type="protein sequence ID" value="ACT51790.1"/>
    <property type="molecule type" value="Genomic_DNA"/>
</dbReference>
<dbReference type="Gene3D" id="3.30.470.20">
    <property type="entry name" value="ATP-grasp fold, B domain"/>
    <property type="match status" value="1"/>
</dbReference>
<evidence type="ECO:0000256" key="2">
    <source>
        <dbReference type="ARBA" id="ARBA00022598"/>
    </source>
</evidence>
<dbReference type="KEGG" id="mei:Msip34_2553"/>
<dbReference type="InterPro" id="IPR011054">
    <property type="entry name" value="Rudment_hybrid_motif"/>
</dbReference>
<name>C6XB20_METGS</name>
<dbReference type="InterPro" id="IPR020561">
    <property type="entry name" value="PRibGlycinamid_synth_ATP-grasp"/>
</dbReference>